<evidence type="ECO:0000313" key="2">
    <source>
        <dbReference type="Proteomes" id="UP000176282"/>
    </source>
</evidence>
<evidence type="ECO:0000313" key="1">
    <source>
        <dbReference type="EMBL" id="OGH66493.1"/>
    </source>
</evidence>
<dbReference type="EMBL" id="MFQB01000035">
    <property type="protein sequence ID" value="OGH66493.1"/>
    <property type="molecule type" value="Genomic_DNA"/>
</dbReference>
<dbReference type="AlphaFoldDB" id="A0A1F6M4K3"/>
<proteinExistence type="predicted"/>
<dbReference type="Proteomes" id="UP000176282">
    <property type="component" value="Unassembled WGS sequence"/>
</dbReference>
<reference evidence="1 2" key="1">
    <citation type="journal article" date="2016" name="Nat. Commun.">
        <title>Thousands of microbial genomes shed light on interconnected biogeochemical processes in an aquifer system.</title>
        <authorList>
            <person name="Anantharaman K."/>
            <person name="Brown C.T."/>
            <person name="Hug L.A."/>
            <person name="Sharon I."/>
            <person name="Castelle C.J."/>
            <person name="Probst A.J."/>
            <person name="Thomas B.C."/>
            <person name="Singh A."/>
            <person name="Wilkins M.J."/>
            <person name="Karaoz U."/>
            <person name="Brodie E.L."/>
            <person name="Williams K.H."/>
            <person name="Hubbard S.S."/>
            <person name="Banfield J.F."/>
        </authorList>
    </citation>
    <scope>NUCLEOTIDE SEQUENCE [LARGE SCALE GENOMIC DNA]</scope>
</reference>
<comment type="caution">
    <text evidence="1">The sequence shown here is derived from an EMBL/GenBank/DDBJ whole genome shotgun (WGS) entry which is preliminary data.</text>
</comment>
<sequence>MKYREILLDQLKDLPYFNKKTIYQLSEQYGLKSATVDTYISRSLKRKDIIPLKNGCYVSADFFDKNKNDTSYLFFIANVLRAPSYISSWTALQYYNLATEIIRVTTSVTLKVTRTYQTKIGNFYYQSIQNELFTDFFLVKGEFDFFIASPAKALFDLLYFKTRRFGGLNVENVKLLISELRIDFNEMDKNEREKFFTMIKKYVSK</sequence>
<dbReference type="STRING" id="1798680.A3J66_04420"/>
<organism evidence="1 2">
    <name type="scientific">Candidatus Magasanikbacteria bacterium RIFCSPHIGHO2_02_FULL_47_14</name>
    <dbReference type="NCBI Taxonomy" id="1798680"/>
    <lineage>
        <taxon>Bacteria</taxon>
        <taxon>Candidatus Magasanikiibacteriota</taxon>
    </lineage>
</organism>
<accession>A0A1F6M4K3</accession>
<gene>
    <name evidence="1" type="ORF">A3J66_04420</name>
</gene>
<evidence type="ECO:0008006" key="3">
    <source>
        <dbReference type="Google" id="ProtNLM"/>
    </source>
</evidence>
<name>A0A1F6M4K3_9BACT</name>
<protein>
    <recommendedName>
        <fullName evidence="3">AbiEi antitoxin C-terminal domain-containing protein</fullName>
    </recommendedName>
</protein>